<organism evidence="1 2">
    <name type="scientific">Flavobacterium salmonis</name>
    <dbReference type="NCBI Taxonomy" id="2654844"/>
    <lineage>
        <taxon>Bacteria</taxon>
        <taxon>Pseudomonadati</taxon>
        <taxon>Bacteroidota</taxon>
        <taxon>Flavobacteriia</taxon>
        <taxon>Flavobacteriales</taxon>
        <taxon>Flavobacteriaceae</taxon>
        <taxon>Flavobacterium</taxon>
    </lineage>
</organism>
<evidence type="ECO:0000313" key="2">
    <source>
        <dbReference type="Proteomes" id="UP000530060"/>
    </source>
</evidence>
<sequence>MFFGIIFFYGLKKDYSVNGEIQTNTINCGVRHKKI</sequence>
<protein>
    <submittedName>
        <fullName evidence="1">Uncharacterized protein</fullName>
    </submittedName>
</protein>
<keyword evidence="2" id="KW-1185">Reference proteome</keyword>
<proteinExistence type="predicted"/>
<gene>
    <name evidence="1" type="ORF">FLAT13_02521</name>
</gene>
<dbReference type="AlphaFoldDB" id="A0A6V6Z0B3"/>
<accession>A0A6V6Z0B3</accession>
<dbReference type="Proteomes" id="UP000530060">
    <property type="component" value="Unassembled WGS sequence"/>
</dbReference>
<evidence type="ECO:0000313" key="1">
    <source>
        <dbReference type="EMBL" id="CAD0005019.1"/>
    </source>
</evidence>
<reference evidence="1 2" key="1">
    <citation type="submission" date="2020-06" db="EMBL/GenBank/DDBJ databases">
        <authorList>
            <person name="Criscuolo A."/>
        </authorList>
    </citation>
    <scope>NUCLEOTIDE SEQUENCE [LARGE SCALE GENOMIC DNA]</scope>
    <source>
        <strain evidence="2">CIP 111411</strain>
    </source>
</reference>
<name>A0A6V6Z0B3_9FLAO</name>
<dbReference type="EMBL" id="CAIJDP010000069">
    <property type="protein sequence ID" value="CAD0005019.1"/>
    <property type="molecule type" value="Genomic_DNA"/>
</dbReference>
<comment type="caution">
    <text evidence="1">The sequence shown here is derived from an EMBL/GenBank/DDBJ whole genome shotgun (WGS) entry which is preliminary data.</text>
</comment>